<keyword evidence="2" id="KW-0812">Transmembrane</keyword>
<dbReference type="AlphaFoldDB" id="A0A8B7NK69"/>
<gene>
    <name evidence="4" type="primary">LOC108671081</name>
</gene>
<proteinExistence type="predicted"/>
<evidence type="ECO:0000256" key="1">
    <source>
        <dbReference type="SAM" id="MobiDB-lite"/>
    </source>
</evidence>
<dbReference type="GeneID" id="108671081"/>
<feature type="transmembrane region" description="Helical" evidence="2">
    <location>
        <begin position="12"/>
        <end position="32"/>
    </location>
</feature>
<keyword evidence="3" id="KW-1185">Reference proteome</keyword>
<keyword evidence="2" id="KW-1133">Transmembrane helix</keyword>
<evidence type="ECO:0000313" key="3">
    <source>
        <dbReference type="Proteomes" id="UP000694843"/>
    </source>
</evidence>
<protein>
    <submittedName>
        <fullName evidence="4">Uncharacterized protein LOC108671081</fullName>
    </submittedName>
</protein>
<dbReference type="Proteomes" id="UP000694843">
    <property type="component" value="Unplaced"/>
</dbReference>
<dbReference type="RefSeq" id="XP_018014049.1">
    <property type="nucleotide sequence ID" value="XM_018158560.2"/>
</dbReference>
<name>A0A8B7NK69_HYAAZ</name>
<dbReference type="KEGG" id="hazt:108671081"/>
<sequence>MESNRPWWARCDVRYTALIVPLSFILIVLGIVANKHAGDPHYKYPVGLLVSIIITTAFVIVLLTFCVIKCLYSHFVWSNHDRHNATGSSIELQPINLAPSASCSNAVRQRGSQQELADGNACNNVAQRPPSYEDLESMARSTNDTSFLSCQAAALEREAQAQPQQQVVNRTGGNTVSPSTAANETEVETLSGNVSGLCSARDEASGDERLAPSSTRDEASGDERLAPSSTRDEAIGDERLAPSSTRDGASGDERLAPSSNRDGASGDERLASSSNRDGASGDERLASYSTQRSEETKFY</sequence>
<feature type="transmembrane region" description="Helical" evidence="2">
    <location>
        <begin position="44"/>
        <end position="72"/>
    </location>
</feature>
<accession>A0A8B7NK69</accession>
<feature type="compositionally biased region" description="Basic and acidic residues" evidence="1">
    <location>
        <begin position="200"/>
        <end position="240"/>
    </location>
</feature>
<feature type="compositionally biased region" description="Polar residues" evidence="1">
    <location>
        <begin position="167"/>
        <end position="196"/>
    </location>
</feature>
<reference evidence="4" key="1">
    <citation type="submission" date="2025-08" db="UniProtKB">
        <authorList>
            <consortium name="RefSeq"/>
        </authorList>
    </citation>
    <scope>IDENTIFICATION</scope>
    <source>
        <tissue evidence="4">Whole organism</tissue>
    </source>
</reference>
<evidence type="ECO:0000313" key="4">
    <source>
        <dbReference type="RefSeq" id="XP_018014049.1"/>
    </source>
</evidence>
<feature type="region of interest" description="Disordered" evidence="1">
    <location>
        <begin position="160"/>
        <end position="299"/>
    </location>
</feature>
<organism evidence="3 4">
    <name type="scientific">Hyalella azteca</name>
    <name type="common">Amphipod</name>
    <dbReference type="NCBI Taxonomy" id="294128"/>
    <lineage>
        <taxon>Eukaryota</taxon>
        <taxon>Metazoa</taxon>
        <taxon>Ecdysozoa</taxon>
        <taxon>Arthropoda</taxon>
        <taxon>Crustacea</taxon>
        <taxon>Multicrustacea</taxon>
        <taxon>Malacostraca</taxon>
        <taxon>Eumalacostraca</taxon>
        <taxon>Peracarida</taxon>
        <taxon>Amphipoda</taxon>
        <taxon>Senticaudata</taxon>
        <taxon>Talitrida</taxon>
        <taxon>Talitroidea</taxon>
        <taxon>Hyalellidae</taxon>
        <taxon>Hyalella</taxon>
    </lineage>
</organism>
<evidence type="ECO:0000256" key="2">
    <source>
        <dbReference type="SAM" id="Phobius"/>
    </source>
</evidence>
<keyword evidence="2" id="KW-0472">Membrane</keyword>